<dbReference type="PANTHER" id="PTHR45674:SF4">
    <property type="entry name" value="DNA LIGASE 1"/>
    <property type="match status" value="1"/>
</dbReference>
<comment type="catalytic activity">
    <reaction evidence="3">
        <text>ATP + (deoxyribonucleotide)n-3'-hydroxyl + 5'-phospho-(deoxyribonucleotide)m = (deoxyribonucleotide)n+m + AMP + diphosphate.</text>
        <dbReference type="EC" id="6.5.1.1"/>
    </reaction>
</comment>
<dbReference type="Proteomes" id="UP000569914">
    <property type="component" value="Unassembled WGS sequence"/>
</dbReference>
<evidence type="ECO:0000256" key="2">
    <source>
        <dbReference type="ARBA" id="ARBA00022598"/>
    </source>
</evidence>
<comment type="caution">
    <text evidence="5">The sequence shown here is derived from an EMBL/GenBank/DDBJ whole genome shotgun (WGS) entry which is preliminary data.</text>
</comment>
<name>A0A7Y9I9V2_9ACTN</name>
<dbReference type="Pfam" id="PF01068">
    <property type="entry name" value="DNA_ligase_A_M"/>
    <property type="match status" value="1"/>
</dbReference>
<dbReference type="GO" id="GO:0003910">
    <property type="term" value="F:DNA ligase (ATP) activity"/>
    <property type="evidence" value="ECO:0007669"/>
    <property type="project" value="UniProtKB-EC"/>
</dbReference>
<evidence type="ECO:0000256" key="3">
    <source>
        <dbReference type="ARBA" id="ARBA00034003"/>
    </source>
</evidence>
<dbReference type="Gene3D" id="3.30.470.30">
    <property type="entry name" value="DNA ligase/mRNA capping enzyme"/>
    <property type="match status" value="1"/>
</dbReference>
<sequence>MELRPMLATLTDRLPTGPGWLFEPKWDGFRAIASVDQPGSASLHSRRGTDLRDAFPEVAAAVARALPTGTVVDGEIVRWAPDGRLDFEALQRRNRSAGRGARELARTEPCHLIIFDLLRAEEEDLTGRPLTERRALLERLLGEPDPGDQLVLGLQTDDVSTAEVWLDALAQVGVEGIIAKRAAGSYRPGARGWSKIKRYATTEVIIGGVTGSLDQPESLVVGRIHTTDGQLHVAGRTTELSPAAAGQIAAVITPVDDDHPWPEVLPPSWHDREPRPYHRVKPEVVAEIRVDVATSNGAAGEVGHWRHRLRHLRLRPDLTAADVPTDLDLEA</sequence>
<proteinExistence type="inferred from homology"/>
<dbReference type="GO" id="GO:0006281">
    <property type="term" value="P:DNA repair"/>
    <property type="evidence" value="ECO:0007669"/>
    <property type="project" value="InterPro"/>
</dbReference>
<dbReference type="InterPro" id="IPR044119">
    <property type="entry name" value="Adenylation_LigC-like"/>
</dbReference>
<dbReference type="InterPro" id="IPR012310">
    <property type="entry name" value="DNA_ligase_ATP-dep_cent"/>
</dbReference>
<protein>
    <submittedName>
        <fullName evidence="5">ATP-dependent DNA ligase</fullName>
    </submittedName>
</protein>
<gene>
    <name evidence="5" type="ORF">BKA15_004264</name>
</gene>
<dbReference type="RefSeq" id="WP_218871506.1">
    <property type="nucleotide sequence ID" value="NZ_JACCBU010000001.1"/>
</dbReference>
<evidence type="ECO:0000313" key="6">
    <source>
        <dbReference type="Proteomes" id="UP000569914"/>
    </source>
</evidence>
<organism evidence="5 6">
    <name type="scientific">Microlunatus parietis</name>
    <dbReference type="NCBI Taxonomy" id="682979"/>
    <lineage>
        <taxon>Bacteria</taxon>
        <taxon>Bacillati</taxon>
        <taxon>Actinomycetota</taxon>
        <taxon>Actinomycetes</taxon>
        <taxon>Propionibacteriales</taxon>
        <taxon>Propionibacteriaceae</taxon>
        <taxon>Microlunatus</taxon>
    </lineage>
</organism>
<dbReference type="Gene3D" id="2.40.50.140">
    <property type="entry name" value="Nucleic acid-binding proteins"/>
    <property type="match status" value="1"/>
</dbReference>
<dbReference type="InterPro" id="IPR012340">
    <property type="entry name" value="NA-bd_OB-fold"/>
</dbReference>
<dbReference type="AlphaFoldDB" id="A0A7Y9I9V2"/>
<dbReference type="GO" id="GO:0006310">
    <property type="term" value="P:DNA recombination"/>
    <property type="evidence" value="ECO:0007669"/>
    <property type="project" value="InterPro"/>
</dbReference>
<dbReference type="SUPFAM" id="SSF56091">
    <property type="entry name" value="DNA ligase/mRNA capping enzyme, catalytic domain"/>
    <property type="match status" value="1"/>
</dbReference>
<comment type="similarity">
    <text evidence="1">Belongs to the ATP-dependent DNA ligase family.</text>
</comment>
<keyword evidence="6" id="KW-1185">Reference proteome</keyword>
<dbReference type="CDD" id="cd07905">
    <property type="entry name" value="Adenylation_DNA_ligase_LigC"/>
    <property type="match status" value="1"/>
</dbReference>
<evidence type="ECO:0000259" key="4">
    <source>
        <dbReference type="PROSITE" id="PS50160"/>
    </source>
</evidence>
<reference evidence="5 6" key="1">
    <citation type="submission" date="2020-07" db="EMBL/GenBank/DDBJ databases">
        <title>Sequencing the genomes of 1000 actinobacteria strains.</title>
        <authorList>
            <person name="Klenk H.-P."/>
        </authorList>
    </citation>
    <scope>NUCLEOTIDE SEQUENCE [LARGE SCALE GENOMIC DNA]</scope>
    <source>
        <strain evidence="5 6">DSM 22083</strain>
    </source>
</reference>
<dbReference type="InterPro" id="IPR050191">
    <property type="entry name" value="ATP-dep_DNA_ligase"/>
</dbReference>
<evidence type="ECO:0000256" key="1">
    <source>
        <dbReference type="ARBA" id="ARBA00007572"/>
    </source>
</evidence>
<keyword evidence="2 5" id="KW-0436">Ligase</keyword>
<evidence type="ECO:0000313" key="5">
    <source>
        <dbReference type="EMBL" id="NYE72935.1"/>
    </source>
</evidence>
<dbReference type="PROSITE" id="PS50160">
    <property type="entry name" value="DNA_LIGASE_A3"/>
    <property type="match status" value="1"/>
</dbReference>
<dbReference type="GO" id="GO:0005524">
    <property type="term" value="F:ATP binding"/>
    <property type="evidence" value="ECO:0007669"/>
    <property type="project" value="InterPro"/>
</dbReference>
<dbReference type="EMBL" id="JACCBU010000001">
    <property type="protein sequence ID" value="NYE72935.1"/>
    <property type="molecule type" value="Genomic_DNA"/>
</dbReference>
<dbReference type="PANTHER" id="PTHR45674">
    <property type="entry name" value="DNA LIGASE 1/3 FAMILY MEMBER"/>
    <property type="match status" value="1"/>
</dbReference>
<accession>A0A7Y9I9V2</accession>
<feature type="domain" description="ATP-dependent DNA ligase family profile" evidence="4">
    <location>
        <begin position="112"/>
        <end position="236"/>
    </location>
</feature>